<gene>
    <name evidence="2" type="primary">orf147</name>
</gene>
<dbReference type="EMBL" id="MK820634">
    <property type="protein sequence ID" value="QCW06833.1"/>
    <property type="molecule type" value="Genomic_DNA"/>
</dbReference>
<feature type="domain" description="Homing endonuclease LAGLIDADG" evidence="1">
    <location>
        <begin position="71"/>
        <end position="143"/>
    </location>
</feature>
<geneLocation type="mitochondrion" evidence="2"/>
<evidence type="ECO:0000259" key="1">
    <source>
        <dbReference type="Pfam" id="PF03161"/>
    </source>
</evidence>
<reference evidence="2" key="1">
    <citation type="submission" date="2019-04" db="EMBL/GenBank/DDBJ databases">
        <authorList>
            <person name="Yu Z."/>
            <person name="Deng C."/>
        </authorList>
    </citation>
    <scope>NUCLEOTIDE SEQUENCE</scope>
</reference>
<dbReference type="GO" id="GO:0004519">
    <property type="term" value="F:endonuclease activity"/>
    <property type="evidence" value="ECO:0007669"/>
    <property type="project" value="InterPro"/>
</dbReference>
<dbReference type="SUPFAM" id="SSF55608">
    <property type="entry name" value="Homing endonucleases"/>
    <property type="match status" value="1"/>
</dbReference>
<dbReference type="InterPro" id="IPR027434">
    <property type="entry name" value="Homing_endonucl"/>
</dbReference>
<dbReference type="RefSeq" id="YP_009663695.1">
    <property type="nucleotide sequence ID" value="NC_042947.1"/>
</dbReference>
<dbReference type="AlphaFoldDB" id="A0A4Y5MUY7"/>
<organism evidence="2">
    <name type="scientific">Dactylella tenuis</name>
    <dbReference type="NCBI Taxonomy" id="383872"/>
    <lineage>
        <taxon>Eukaryota</taxon>
        <taxon>Fungi</taxon>
        <taxon>Dikarya</taxon>
        <taxon>Ascomycota</taxon>
        <taxon>Pezizomycotina</taxon>
        <taxon>Orbiliomycetes</taxon>
        <taxon>Orbiliales</taxon>
        <taxon>Orbiliaceae</taxon>
        <taxon>Dactylella</taxon>
    </lineage>
</organism>
<dbReference type="InterPro" id="IPR004860">
    <property type="entry name" value="LAGLIDADG_dom"/>
</dbReference>
<name>A0A4Y5MUY7_9PEZI</name>
<evidence type="ECO:0000313" key="2">
    <source>
        <dbReference type="EMBL" id="QCW06833.1"/>
    </source>
</evidence>
<dbReference type="Gene3D" id="3.10.28.10">
    <property type="entry name" value="Homing endonucleases"/>
    <property type="match status" value="1"/>
</dbReference>
<dbReference type="Pfam" id="PF03161">
    <property type="entry name" value="LAGLIDADG_2"/>
    <property type="match status" value="1"/>
</dbReference>
<protein>
    <recommendedName>
        <fullName evidence="1">Homing endonuclease LAGLIDADG domain-containing protein</fullName>
    </recommendedName>
</protein>
<sequence>MIKLKRGKLELFLIFIREMIWVYYYINRQFIQLTFCMFMRNISTTSYNFRNVKPGGYSKSSLPLINKEDYAILYGLILVDAYISRKNTENASIRFQQSIIHKEYLEHLFDKFKYLCKDGATVKSAERKKLSKSFSVYFVTRQLTVIT</sequence>
<accession>A0A4Y5MUY7</accession>
<keyword evidence="2" id="KW-0496">Mitochondrion</keyword>
<dbReference type="GeneID" id="40512584"/>
<proteinExistence type="predicted"/>